<evidence type="ECO:0000256" key="2">
    <source>
        <dbReference type="ARBA" id="ARBA00004988"/>
    </source>
</evidence>
<dbReference type="SUPFAM" id="SSF100950">
    <property type="entry name" value="NagB/RpiA/CoA transferase-like"/>
    <property type="match status" value="1"/>
</dbReference>
<dbReference type="Pfam" id="PF06026">
    <property type="entry name" value="Rib_5-P_isom_A"/>
    <property type="match status" value="1"/>
</dbReference>
<evidence type="ECO:0000313" key="7">
    <source>
        <dbReference type="EMBL" id="CAD2137486.1"/>
    </source>
</evidence>
<accession>A0A6V7TYF1</accession>
<dbReference type="InterPro" id="IPR037171">
    <property type="entry name" value="NagB/RpiA_transferase-like"/>
</dbReference>
<dbReference type="NCBIfam" id="TIGR00021">
    <property type="entry name" value="rpiA"/>
    <property type="match status" value="1"/>
</dbReference>
<dbReference type="SUPFAM" id="SSF75445">
    <property type="entry name" value="D-ribose-5-phosphate isomerase (RpiA), lid domain"/>
    <property type="match status" value="1"/>
</dbReference>
<organism evidence="7 8">
    <name type="scientific">Meloidogyne enterolobii</name>
    <name type="common">Root-knot nematode worm</name>
    <name type="synonym">Meloidogyne mayaguensis</name>
    <dbReference type="NCBI Taxonomy" id="390850"/>
    <lineage>
        <taxon>Eukaryota</taxon>
        <taxon>Metazoa</taxon>
        <taxon>Ecdysozoa</taxon>
        <taxon>Nematoda</taxon>
        <taxon>Chromadorea</taxon>
        <taxon>Rhabditida</taxon>
        <taxon>Tylenchina</taxon>
        <taxon>Tylenchomorpha</taxon>
        <taxon>Tylenchoidea</taxon>
        <taxon>Meloidogynidae</taxon>
        <taxon>Meloidogyninae</taxon>
        <taxon>Meloidogyne</taxon>
    </lineage>
</organism>
<dbReference type="EMBL" id="CAJEWN010000020">
    <property type="protein sequence ID" value="CAD2137486.1"/>
    <property type="molecule type" value="Genomic_DNA"/>
</dbReference>
<dbReference type="Proteomes" id="UP000580250">
    <property type="component" value="Unassembled WGS sequence"/>
</dbReference>
<keyword evidence="5" id="KW-0413">Isomerase</keyword>
<dbReference type="FunFam" id="3.40.50.1360:FF:000001">
    <property type="entry name" value="Ribose-5-phosphate isomerase A"/>
    <property type="match status" value="1"/>
</dbReference>
<dbReference type="PANTHER" id="PTHR11934:SF0">
    <property type="entry name" value="RIBOSE-5-PHOSPHATE ISOMERASE"/>
    <property type="match status" value="1"/>
</dbReference>
<dbReference type="UniPathway" id="UPA00115">
    <property type="reaction ID" value="UER00412"/>
</dbReference>
<name>A0A6V7TYF1_MELEN</name>
<dbReference type="EC" id="5.3.1.6" evidence="4"/>
<dbReference type="OrthoDB" id="1555531at2759"/>
<dbReference type="CDD" id="cd01398">
    <property type="entry name" value="RPI_A"/>
    <property type="match status" value="1"/>
</dbReference>
<evidence type="ECO:0000256" key="3">
    <source>
        <dbReference type="ARBA" id="ARBA00008088"/>
    </source>
</evidence>
<dbReference type="Gene3D" id="3.30.70.260">
    <property type="match status" value="1"/>
</dbReference>
<evidence type="ECO:0000313" key="8">
    <source>
        <dbReference type="Proteomes" id="UP000580250"/>
    </source>
</evidence>
<dbReference type="GO" id="GO:0009052">
    <property type="term" value="P:pentose-phosphate shunt, non-oxidative branch"/>
    <property type="evidence" value="ECO:0007669"/>
    <property type="project" value="InterPro"/>
</dbReference>
<reference evidence="7 8" key="1">
    <citation type="submission" date="2020-08" db="EMBL/GenBank/DDBJ databases">
        <authorList>
            <person name="Koutsovoulos G."/>
            <person name="Danchin GJ E."/>
        </authorList>
    </citation>
    <scope>NUCLEOTIDE SEQUENCE [LARGE SCALE GENOMIC DNA]</scope>
</reference>
<dbReference type="GO" id="GO:0006014">
    <property type="term" value="P:D-ribose metabolic process"/>
    <property type="evidence" value="ECO:0007669"/>
    <property type="project" value="TreeGrafter"/>
</dbReference>
<evidence type="ECO:0000256" key="1">
    <source>
        <dbReference type="ARBA" id="ARBA00001713"/>
    </source>
</evidence>
<dbReference type="Gene3D" id="3.40.50.1360">
    <property type="match status" value="1"/>
</dbReference>
<comment type="pathway">
    <text evidence="2">Carbohydrate degradation; pentose phosphate pathway; D-ribose 5-phosphate from D-ribulose 5-phosphate (non-oxidative stage): step 1/1.</text>
</comment>
<dbReference type="GO" id="GO:0005737">
    <property type="term" value="C:cytoplasm"/>
    <property type="evidence" value="ECO:0007669"/>
    <property type="project" value="TreeGrafter"/>
</dbReference>
<proteinExistence type="inferred from homology"/>
<dbReference type="GO" id="GO:0004751">
    <property type="term" value="F:ribose-5-phosphate isomerase activity"/>
    <property type="evidence" value="ECO:0007669"/>
    <property type="project" value="UniProtKB-EC"/>
</dbReference>
<comment type="catalytic activity">
    <reaction evidence="1">
        <text>aldehydo-D-ribose 5-phosphate = D-ribulose 5-phosphate</text>
        <dbReference type="Rhea" id="RHEA:14657"/>
        <dbReference type="ChEBI" id="CHEBI:58121"/>
        <dbReference type="ChEBI" id="CHEBI:58273"/>
        <dbReference type="EC" id="5.3.1.6"/>
    </reaction>
</comment>
<dbReference type="InterPro" id="IPR004788">
    <property type="entry name" value="Ribose5P_isomerase_type_A"/>
</dbReference>
<comment type="caution">
    <text evidence="7">The sequence shown here is derived from an EMBL/GenBank/DDBJ whole genome shotgun (WGS) entry which is preliminary data.</text>
</comment>
<sequence>MAYYLNERNIITESEDERPSKTFTTTTISNQKMLKIHKNSSNFTENNLFLDKLSPSDRAKKFAAIACGEDEVKSGMNLGIGSGTTMKFFIDWLQETIKNGNLENIKCVPTSFQTRVWLNNANLPVYCLDQLSNLDLAIDGADEVDKDLNCIKGAGGCLLQEKIVQNCAKRFVVIGGFDKYSGVFGCVANSIPIEIAPLSLVPVQKWITEKHGGKCILRMDSRKCFPVITENHNYLLDWHFPIPESDNFDWNLVNNSLLCIPGVTETGLFLNVIDAAYFATPEGEIKKATK</sequence>
<evidence type="ECO:0000256" key="6">
    <source>
        <dbReference type="ARBA" id="ARBA00029734"/>
    </source>
</evidence>
<comment type="similarity">
    <text evidence="3">Belongs to the ribose 5-phosphate isomerase family.</text>
</comment>
<evidence type="ECO:0000256" key="4">
    <source>
        <dbReference type="ARBA" id="ARBA00011959"/>
    </source>
</evidence>
<dbReference type="PANTHER" id="PTHR11934">
    <property type="entry name" value="RIBOSE-5-PHOSPHATE ISOMERASE"/>
    <property type="match status" value="1"/>
</dbReference>
<dbReference type="AlphaFoldDB" id="A0A6V7TYF1"/>
<gene>
    <name evidence="7" type="ORF">MENT_LOCUS5449</name>
</gene>
<protein>
    <recommendedName>
        <fullName evidence="4">ribose-5-phosphate isomerase</fullName>
        <ecNumber evidence="4">5.3.1.6</ecNumber>
    </recommendedName>
    <alternativeName>
        <fullName evidence="6">Phosphoriboisomerase</fullName>
    </alternativeName>
</protein>
<evidence type="ECO:0000256" key="5">
    <source>
        <dbReference type="ARBA" id="ARBA00023235"/>
    </source>
</evidence>